<evidence type="ECO:0000256" key="9">
    <source>
        <dbReference type="SAM" id="MobiDB-lite"/>
    </source>
</evidence>
<evidence type="ECO:0000256" key="5">
    <source>
        <dbReference type="ARBA" id="ARBA00022553"/>
    </source>
</evidence>
<feature type="region of interest" description="Disordered" evidence="9">
    <location>
        <begin position="1100"/>
        <end position="1148"/>
    </location>
</feature>
<evidence type="ECO:0000256" key="3">
    <source>
        <dbReference type="ARBA" id="ARBA00022475"/>
    </source>
</evidence>
<evidence type="ECO:0000256" key="7">
    <source>
        <dbReference type="ARBA" id="ARBA00023136"/>
    </source>
</evidence>
<evidence type="ECO:0000259" key="12">
    <source>
        <dbReference type="PROSITE" id="PS50106"/>
    </source>
</evidence>
<organism evidence="15 16">
    <name type="scientific">Sus scrofa</name>
    <name type="common">Pig</name>
    <dbReference type="NCBI Taxonomy" id="9823"/>
    <lineage>
        <taxon>Eukaryota</taxon>
        <taxon>Metazoa</taxon>
        <taxon>Chordata</taxon>
        <taxon>Craniata</taxon>
        <taxon>Vertebrata</taxon>
        <taxon>Euteleostomi</taxon>
        <taxon>Mammalia</taxon>
        <taxon>Eutheria</taxon>
        <taxon>Laurasiatheria</taxon>
        <taxon>Artiodactyla</taxon>
        <taxon>Suina</taxon>
        <taxon>Suidae</taxon>
        <taxon>Sus</taxon>
    </lineage>
</organism>
<dbReference type="PROSITE" id="PS50200">
    <property type="entry name" value="RA"/>
    <property type="match status" value="1"/>
</dbReference>
<feature type="compositionally biased region" description="Polar residues" evidence="9">
    <location>
        <begin position="1301"/>
        <end position="1320"/>
    </location>
</feature>
<dbReference type="GO" id="GO:0005085">
    <property type="term" value="F:guanyl-nucleotide exchange factor activity"/>
    <property type="evidence" value="ECO:0007669"/>
    <property type="project" value="UniProtKB-KW"/>
</dbReference>
<dbReference type="FunFam" id="2.30.42.10:FF:000024">
    <property type="entry name" value="rap guanine nucleotide exchange factor 2 isoform X1"/>
    <property type="match status" value="1"/>
</dbReference>
<feature type="region of interest" description="Disordered" evidence="9">
    <location>
        <begin position="1445"/>
        <end position="1478"/>
    </location>
</feature>
<evidence type="ECO:0000256" key="8">
    <source>
        <dbReference type="PROSITE-ProRule" id="PRU00168"/>
    </source>
</evidence>
<dbReference type="SMART" id="SM00100">
    <property type="entry name" value="cNMP"/>
    <property type="match status" value="1"/>
</dbReference>
<feature type="domain" description="PDZ" evidence="12">
    <location>
        <begin position="530"/>
        <end position="600"/>
    </location>
</feature>
<dbReference type="InterPro" id="IPR000651">
    <property type="entry name" value="Ras-like_Gua-exchang_fac_N"/>
</dbReference>
<comment type="subcellular location">
    <subcellularLocation>
        <location evidence="1">Cell membrane</location>
    </subcellularLocation>
    <subcellularLocation>
        <location evidence="2">Cytoplasm</location>
    </subcellularLocation>
</comment>
<evidence type="ECO:0000313" key="16">
    <source>
        <dbReference type="Proteomes" id="UP000694727"/>
    </source>
</evidence>
<evidence type="ECO:0000256" key="6">
    <source>
        <dbReference type="ARBA" id="ARBA00022658"/>
    </source>
</evidence>
<accession>A0A8D0SNB6</accession>
<dbReference type="FunFam" id="2.60.120.10:FF:000019">
    <property type="entry name" value="rap guanine nucleotide exchange factor 6 isoform X1"/>
    <property type="match status" value="1"/>
</dbReference>
<dbReference type="CDD" id="cd01785">
    <property type="entry name" value="RA_PDZ-GEF1"/>
    <property type="match status" value="1"/>
</dbReference>
<dbReference type="SMART" id="SM00228">
    <property type="entry name" value="PDZ"/>
    <property type="match status" value="1"/>
</dbReference>
<dbReference type="CDD" id="cd00038">
    <property type="entry name" value="CAP_ED"/>
    <property type="match status" value="1"/>
</dbReference>
<dbReference type="InterPro" id="IPR001478">
    <property type="entry name" value="PDZ"/>
</dbReference>
<proteinExistence type="predicted"/>
<feature type="compositionally biased region" description="Polar residues" evidence="9">
    <location>
        <begin position="1445"/>
        <end position="1454"/>
    </location>
</feature>
<dbReference type="GO" id="GO:0007264">
    <property type="term" value="P:small GTPase-mediated signal transduction"/>
    <property type="evidence" value="ECO:0007669"/>
    <property type="project" value="InterPro"/>
</dbReference>
<gene>
    <name evidence="15" type="primary">RAPGEF6</name>
</gene>
<dbReference type="Gene3D" id="1.20.870.10">
    <property type="entry name" value="Son of sevenless (SoS) protein Chain: S domain 1"/>
    <property type="match status" value="1"/>
</dbReference>
<feature type="compositionally biased region" description="Acidic residues" evidence="9">
    <location>
        <begin position="1463"/>
        <end position="1478"/>
    </location>
</feature>
<dbReference type="Gene3D" id="1.10.840.10">
    <property type="entry name" value="Ras guanine-nucleotide exchange factors catalytic domain"/>
    <property type="match status" value="1"/>
</dbReference>
<dbReference type="Ensembl" id="ENSSSCT00025072232.1">
    <property type="protein sequence ID" value="ENSSSCP00025031280.1"/>
    <property type="gene ID" value="ENSSSCG00025052281.1"/>
</dbReference>
<feature type="domain" description="N-terminal Ras-GEF" evidence="14">
    <location>
        <begin position="412"/>
        <end position="526"/>
    </location>
</feature>
<dbReference type="PROSITE" id="PS50212">
    <property type="entry name" value="RASGEF_NTER"/>
    <property type="match status" value="1"/>
</dbReference>
<feature type="compositionally biased region" description="Low complexity" evidence="9">
    <location>
        <begin position="1128"/>
        <end position="1148"/>
    </location>
</feature>
<evidence type="ECO:0000256" key="1">
    <source>
        <dbReference type="ARBA" id="ARBA00004236"/>
    </source>
</evidence>
<evidence type="ECO:0000256" key="4">
    <source>
        <dbReference type="ARBA" id="ARBA00022490"/>
    </source>
</evidence>
<dbReference type="Pfam" id="PF00595">
    <property type="entry name" value="PDZ"/>
    <property type="match status" value="1"/>
</dbReference>
<keyword evidence="5" id="KW-0597">Phosphoprotein</keyword>
<feature type="compositionally biased region" description="Basic and acidic residues" evidence="9">
    <location>
        <begin position="1181"/>
        <end position="1192"/>
    </location>
</feature>
<evidence type="ECO:0000259" key="13">
    <source>
        <dbReference type="PROSITE" id="PS50200"/>
    </source>
</evidence>
<dbReference type="FunFam" id="2.60.120.10:FF:000040">
    <property type="entry name" value="rap guanine nucleotide exchange factor 6 isoform X1"/>
    <property type="match status" value="1"/>
</dbReference>
<dbReference type="InterPro" id="IPR036034">
    <property type="entry name" value="PDZ_sf"/>
</dbReference>
<dbReference type="InterPro" id="IPR023578">
    <property type="entry name" value="Ras_GEF_dom_sf"/>
</dbReference>
<dbReference type="PROSITE" id="PS50009">
    <property type="entry name" value="RASGEF_CAT"/>
    <property type="match status" value="1"/>
</dbReference>
<feature type="domain" description="Ras-associating" evidence="13">
    <location>
        <begin position="749"/>
        <end position="840"/>
    </location>
</feature>
<keyword evidence="3" id="KW-1003">Cell membrane</keyword>
<feature type="compositionally biased region" description="Acidic residues" evidence="9">
    <location>
        <begin position="228"/>
        <end position="241"/>
    </location>
</feature>
<dbReference type="GO" id="GO:0005737">
    <property type="term" value="C:cytoplasm"/>
    <property type="evidence" value="ECO:0007669"/>
    <property type="project" value="UniProtKB-SubCell"/>
</dbReference>
<dbReference type="InterPro" id="IPR014710">
    <property type="entry name" value="RmlC-like_jellyroll"/>
</dbReference>
<dbReference type="GO" id="GO:0005886">
    <property type="term" value="C:plasma membrane"/>
    <property type="evidence" value="ECO:0007669"/>
    <property type="project" value="UniProtKB-SubCell"/>
</dbReference>
<dbReference type="InterPro" id="IPR000595">
    <property type="entry name" value="cNMP-bd_dom"/>
</dbReference>
<dbReference type="SMART" id="SM00229">
    <property type="entry name" value="RasGEFN"/>
    <property type="match status" value="1"/>
</dbReference>
<evidence type="ECO:0000313" key="15">
    <source>
        <dbReference type="Ensembl" id="ENSSSCP00025031280.1"/>
    </source>
</evidence>
<evidence type="ECO:0000259" key="11">
    <source>
        <dbReference type="PROSITE" id="PS50042"/>
    </source>
</evidence>
<dbReference type="InterPro" id="IPR001895">
    <property type="entry name" value="RASGEF_cat_dom"/>
</dbReference>
<dbReference type="SUPFAM" id="SSF51206">
    <property type="entry name" value="cAMP-binding domain-like"/>
    <property type="match status" value="2"/>
</dbReference>
<dbReference type="Pfam" id="PF00027">
    <property type="entry name" value="cNMP_binding"/>
    <property type="match status" value="1"/>
</dbReference>
<dbReference type="SUPFAM" id="SSF48366">
    <property type="entry name" value="Ras GEF"/>
    <property type="match status" value="2"/>
</dbReference>
<keyword evidence="7" id="KW-0472">Membrane</keyword>
<dbReference type="PROSITE" id="PS50042">
    <property type="entry name" value="CNMP_BINDING_3"/>
    <property type="match status" value="1"/>
</dbReference>
<keyword evidence="6 8" id="KW-0344">Guanine-nucleotide releasing factor</keyword>
<dbReference type="InterPro" id="IPR000159">
    <property type="entry name" value="RA_dom"/>
</dbReference>
<feature type="domain" description="Ras-GEF" evidence="10">
    <location>
        <begin position="729"/>
        <end position="960"/>
    </location>
</feature>
<dbReference type="InterPro" id="IPR036964">
    <property type="entry name" value="RASGEF_cat_dom_sf"/>
</dbReference>
<evidence type="ECO:0000256" key="2">
    <source>
        <dbReference type="ARBA" id="ARBA00004496"/>
    </source>
</evidence>
<keyword evidence="4" id="KW-0963">Cytoplasm</keyword>
<dbReference type="PROSITE" id="PS50106">
    <property type="entry name" value="PDZ"/>
    <property type="match status" value="1"/>
</dbReference>
<protein>
    <submittedName>
        <fullName evidence="15">Rap guanine nucleotide exchange factor 6</fullName>
    </submittedName>
</protein>
<sequence>MNSPVDPGARQALKKKPPERTPEDLNIIYSYLHGMEILSNLREHQLRLMSARARYERYSGNQVLFCSETIARCWYILLSGSVLMKDSMVLPPCSFGKQFGGKRGCDCLVLEPSEMIVVENSKDNEDRILQREIPARQSRRRFRKINYKGERQTITDDVDINSYLSLPADLTKMHIADNPHPQVTHVSSSQSGCSIASDSGSSSLSDIYQATESEVGDVDLTRLPEGPVDSEDEEEEDEEIDRTDPLQGRDLVRECLEKEPADKTDDDIEQLLEFMHQLPAFANMTMSVRRELCSVMIFEVVEQAGAIILEDGQELDSWYVILNGTVEISHPDGKVENLFMGNSFGVTPTLDKQYMHGVVRTKVDDCQFVCIAQQDYWRILNHVEKNTHKVEEEGEIVMVHEHRELDRSGTRKGHIVIKATPERLIMHLIEEHSIVDPTYIEDFLLTYRTFLESPLDVGIKLLEWFKIDSLRDKVTRIVLLWVNNHFNDFEGDPAMTRFLEEFEKNLEDTKMNGHLRLLNIACAAKAKWRQVVLQKASRESPLHFSLNGGTEKGFGIFVEGVEPSSKAADAGLKRGDQIMEVNGQNFENITFAKALEILRNNTHLALTVKTNIFVFKELLSRTEQEKSGIPHIPKIAEKKSNRHSIQDVPGDIEQTSQEKGNKKIKANTVSGGRNKIRKILDKTRFSILPPKLFSDGGLSQSQDDSIVGTRHCRHSLAIMPIPGTLSSSSPDLLQPTTSMLDFSNPSDIPDQVIRVFKADQQSCYIIISKDTTAKEVVCQAVHEFGLTGASDTYSLCEVSVTPEGVIKQRRLPDQFSKLADRIQLNGSGLNLASVARLRGTWEKLPSKYEKHLQDLQDLFDPSRNMAKYRNILSSQSMQPPIIPLFPVVKKDMTFLHEGNDSKVDGLVNFEKLRMIAKEIRQVVRMTSANMDPAMMFRQRSLSQGSTNSNMLDVQGGAHKKRARRSSLLNAKKLYEDAQMARKVKQYLSSLDVETDEEKFQMMSLQWEPAYGTLTKNLNEKRYVKSSEMSPVPMRSAGQTARAHLHQPHRVSQVLQVPAVNLHPIRKKGQAKDSAMLSTGLPQKVLVTTEEINGKKHTEDTISVASSLHSSPPASPQGSPRKGYTLIPSAKSDNLSDSSHSEISSRSSIVSNCSVDSMSAALQDERCSSQAVAAPAPSGALEKAEHSSGRGDHSQLGPGWTLSKPSLIKSLAVSSSMSNEEISHEHIIIEAADSGRGSWTSCSSSSHDNFQSLPNPKGWDFLNSYRHTHLDGPIAEVEPTDFEPYSCPKGCSRTCGQCKGSPETNQMRQSWASSSSLSDTYEPNYGTVKRRVLENTPAESSEGLDHKDAVDPVYKTVTSSTEKGLIVYCVTSPKKEDRYREPPPTPPGYMGISLADLKEGPHLHLKPPDYSVAVQRSKMMHHSLSRLPPASLSSIPVACVPSKIVTQPQRHNMQPSHPKLADVTDADSEADENEQVSAV</sequence>
<dbReference type="PANTHER" id="PTHR45161:SF4">
    <property type="entry name" value="RAP GUANINE NUCLEOTIDE EXCHANGE FACTOR 6"/>
    <property type="match status" value="1"/>
</dbReference>
<dbReference type="PANTHER" id="PTHR45161">
    <property type="entry name" value="CYTOSKELETON-ASSOCIATED PROTEIN 4"/>
    <property type="match status" value="1"/>
</dbReference>
<dbReference type="Gene3D" id="2.60.120.10">
    <property type="entry name" value="Jelly Rolls"/>
    <property type="match status" value="2"/>
</dbReference>
<evidence type="ECO:0000259" key="14">
    <source>
        <dbReference type="PROSITE" id="PS50212"/>
    </source>
</evidence>
<feature type="region of interest" description="Disordered" evidence="9">
    <location>
        <begin position="1301"/>
        <end position="1322"/>
    </location>
</feature>
<dbReference type="SMART" id="SM00314">
    <property type="entry name" value="RA"/>
    <property type="match status" value="1"/>
</dbReference>
<dbReference type="InterPro" id="IPR018490">
    <property type="entry name" value="cNMP-bd_dom_sf"/>
</dbReference>
<dbReference type="Proteomes" id="UP000694727">
    <property type="component" value="Unplaced"/>
</dbReference>
<dbReference type="CDD" id="cd06755">
    <property type="entry name" value="PDZ_RapGEF2_RapGEF6-like"/>
    <property type="match status" value="1"/>
</dbReference>
<reference evidence="15" key="1">
    <citation type="submission" date="2025-08" db="UniProtKB">
        <authorList>
            <consortium name="Ensembl"/>
        </authorList>
    </citation>
    <scope>IDENTIFICATION</scope>
</reference>
<dbReference type="CDD" id="cd06224">
    <property type="entry name" value="REM"/>
    <property type="match status" value="1"/>
</dbReference>
<feature type="compositionally biased region" description="Low complexity" evidence="9">
    <location>
        <begin position="187"/>
        <end position="205"/>
    </location>
</feature>
<feature type="domain" description="Cyclic nucleotide-binding" evidence="11">
    <location>
        <begin position="280"/>
        <end position="380"/>
    </location>
</feature>
<evidence type="ECO:0000259" key="10">
    <source>
        <dbReference type="PROSITE" id="PS50009"/>
    </source>
</evidence>
<dbReference type="Pfam" id="PF00618">
    <property type="entry name" value="RasGEF_N"/>
    <property type="match status" value="1"/>
</dbReference>
<dbReference type="FunFam" id="1.20.870.10:FF:000001">
    <property type="entry name" value="rap guanine nucleotide exchange factor 2 isoform X2"/>
    <property type="match status" value="1"/>
</dbReference>
<feature type="region of interest" description="Disordered" evidence="9">
    <location>
        <begin position="1"/>
        <end position="21"/>
    </location>
</feature>
<name>A0A8D0SNB6_PIG</name>
<dbReference type="Pfam" id="PF00617">
    <property type="entry name" value="RasGEF"/>
    <property type="match status" value="1"/>
</dbReference>
<dbReference type="SMART" id="SM00147">
    <property type="entry name" value="RasGEF"/>
    <property type="match status" value="1"/>
</dbReference>
<feature type="region of interest" description="Disordered" evidence="9">
    <location>
        <begin position="1168"/>
        <end position="1200"/>
    </location>
</feature>
<dbReference type="Gene3D" id="2.30.42.10">
    <property type="match status" value="1"/>
</dbReference>
<feature type="region of interest" description="Disordered" evidence="9">
    <location>
        <begin position="179"/>
        <end position="250"/>
    </location>
</feature>
<feature type="compositionally biased region" description="Low complexity" evidence="9">
    <location>
        <begin position="1102"/>
        <end position="1111"/>
    </location>
</feature>